<accession>A0A4Q9N046</accession>
<evidence type="ECO:0000313" key="1">
    <source>
        <dbReference type="EMBL" id="TBU33800.1"/>
    </source>
</evidence>
<organism evidence="1">
    <name type="scientific">Dichomitus squalens</name>
    <dbReference type="NCBI Taxonomy" id="114155"/>
    <lineage>
        <taxon>Eukaryota</taxon>
        <taxon>Fungi</taxon>
        <taxon>Dikarya</taxon>
        <taxon>Basidiomycota</taxon>
        <taxon>Agaricomycotina</taxon>
        <taxon>Agaricomycetes</taxon>
        <taxon>Polyporales</taxon>
        <taxon>Polyporaceae</taxon>
        <taxon>Dichomitus</taxon>
    </lineage>
</organism>
<sequence>MPPNPTTQAILRMKQVSAWLVSLCVQVDSYSCSRICFCHISRIADKQPPITCTRFSSASDLSLQTASCPQTRDAVLHSSETNTVRTQRYGARYTPSDSLITPYVRRNPTKSFAPIAPENIAYASTCP</sequence>
<name>A0A4Q9N046_9APHY</name>
<gene>
    <name evidence="1" type="ORF">BD311DRAFT_774281</name>
</gene>
<reference evidence="1" key="1">
    <citation type="submission" date="2019-01" db="EMBL/GenBank/DDBJ databases">
        <title>Draft genome sequences of three monokaryotic isolates of the white-rot basidiomycete fungus Dichomitus squalens.</title>
        <authorList>
            <consortium name="DOE Joint Genome Institute"/>
            <person name="Lopez S.C."/>
            <person name="Andreopoulos B."/>
            <person name="Pangilinan J."/>
            <person name="Lipzen A."/>
            <person name="Riley R."/>
            <person name="Ahrendt S."/>
            <person name="Ng V."/>
            <person name="Barry K."/>
            <person name="Daum C."/>
            <person name="Grigoriev I.V."/>
            <person name="Hilden K.S."/>
            <person name="Makela M.R."/>
            <person name="de Vries R.P."/>
        </authorList>
    </citation>
    <scope>NUCLEOTIDE SEQUENCE [LARGE SCALE GENOMIC DNA]</scope>
    <source>
        <strain evidence="1">OM18370.1</strain>
    </source>
</reference>
<dbReference type="EMBL" id="ML143390">
    <property type="protein sequence ID" value="TBU33800.1"/>
    <property type="molecule type" value="Genomic_DNA"/>
</dbReference>
<proteinExistence type="predicted"/>
<dbReference type="AlphaFoldDB" id="A0A4Q9N046"/>
<protein>
    <submittedName>
        <fullName evidence="1">Uncharacterized protein</fullName>
    </submittedName>
</protein>
<dbReference type="Proteomes" id="UP000292957">
    <property type="component" value="Unassembled WGS sequence"/>
</dbReference>